<organism evidence="7 8">
    <name type="scientific">Rickenella mellea</name>
    <dbReference type="NCBI Taxonomy" id="50990"/>
    <lineage>
        <taxon>Eukaryota</taxon>
        <taxon>Fungi</taxon>
        <taxon>Dikarya</taxon>
        <taxon>Basidiomycota</taxon>
        <taxon>Agaricomycotina</taxon>
        <taxon>Agaricomycetes</taxon>
        <taxon>Hymenochaetales</taxon>
        <taxon>Rickenellaceae</taxon>
        <taxon>Rickenella</taxon>
    </lineage>
</organism>
<sequence length="305" mass="35024">MYRTTQGTFQQVATSDRGETQTPSVHTEKNAGEEIKKYFDADGYLLDKYKDLVDTQIGNNFCHVCQKYAKNKCSQCKMINYCSTACQKSHWKAHKPMCQATRLRNPVNHTEVLRKISSEDKDNQEFIKHTRNYEEMCFHGKQYPNVKSLINRWLEHCTFRAVFLLCTDEHVRNLDIGRVADGVLVLISKQITKEGGRNVKPPKETRVLPSGIADVETYIVQEIETLAMQSGDKCTHIASGMWDRHDDTSECTWGDMPVRTVKRGAHAIRQPFGGWDVVQYEPERLRKSDSYGLGTSSAPEDIYMW</sequence>
<protein>
    <recommendedName>
        <fullName evidence="6">MYND-type domain-containing protein</fullName>
    </recommendedName>
</protein>
<evidence type="ECO:0000256" key="2">
    <source>
        <dbReference type="ARBA" id="ARBA00022771"/>
    </source>
</evidence>
<evidence type="ECO:0000256" key="3">
    <source>
        <dbReference type="ARBA" id="ARBA00022833"/>
    </source>
</evidence>
<dbReference type="InterPro" id="IPR002893">
    <property type="entry name" value="Znf_MYND"/>
</dbReference>
<dbReference type="EMBL" id="ML170173">
    <property type="protein sequence ID" value="TDL22736.1"/>
    <property type="molecule type" value="Genomic_DNA"/>
</dbReference>
<dbReference type="InterPro" id="IPR024119">
    <property type="entry name" value="TF_DEAF-1"/>
</dbReference>
<dbReference type="PROSITE" id="PS50865">
    <property type="entry name" value="ZF_MYND_2"/>
    <property type="match status" value="1"/>
</dbReference>
<dbReference type="PANTHER" id="PTHR10237:SF14">
    <property type="entry name" value="MYND-TYPE DOMAIN-CONTAINING PROTEIN"/>
    <property type="match status" value="1"/>
</dbReference>
<name>A0A4Y7Q5Z8_9AGAM</name>
<keyword evidence="3" id="KW-0862">Zinc</keyword>
<evidence type="ECO:0000313" key="7">
    <source>
        <dbReference type="EMBL" id="TDL22736.1"/>
    </source>
</evidence>
<dbReference type="STRING" id="50990.A0A4Y7Q5Z8"/>
<dbReference type="PANTHER" id="PTHR10237">
    <property type="entry name" value="DEFORMED EPIDERMAL AUTOREGULATORY FACTOR 1 HOMOLOG SUPPRESSIN"/>
    <property type="match status" value="1"/>
</dbReference>
<dbReference type="Proteomes" id="UP000294933">
    <property type="component" value="Unassembled WGS sequence"/>
</dbReference>
<evidence type="ECO:0000256" key="1">
    <source>
        <dbReference type="ARBA" id="ARBA00022723"/>
    </source>
</evidence>
<feature type="compositionally biased region" description="Polar residues" evidence="5">
    <location>
        <begin position="1"/>
        <end position="25"/>
    </location>
</feature>
<evidence type="ECO:0000256" key="5">
    <source>
        <dbReference type="SAM" id="MobiDB-lite"/>
    </source>
</evidence>
<dbReference type="GO" id="GO:0000981">
    <property type="term" value="F:DNA-binding transcription factor activity, RNA polymerase II-specific"/>
    <property type="evidence" value="ECO:0007669"/>
    <property type="project" value="TreeGrafter"/>
</dbReference>
<accession>A0A4Y7Q5Z8</accession>
<dbReference type="PROSITE" id="PS01360">
    <property type="entry name" value="ZF_MYND_1"/>
    <property type="match status" value="1"/>
</dbReference>
<reference evidence="7 8" key="1">
    <citation type="submission" date="2018-06" db="EMBL/GenBank/DDBJ databases">
        <title>A transcriptomic atlas of mushroom development highlights an independent origin of complex multicellularity.</title>
        <authorList>
            <consortium name="DOE Joint Genome Institute"/>
            <person name="Krizsan K."/>
            <person name="Almasi E."/>
            <person name="Merenyi Z."/>
            <person name="Sahu N."/>
            <person name="Viragh M."/>
            <person name="Koszo T."/>
            <person name="Mondo S."/>
            <person name="Kiss B."/>
            <person name="Balint B."/>
            <person name="Kues U."/>
            <person name="Barry K."/>
            <person name="Hegedus J.C."/>
            <person name="Henrissat B."/>
            <person name="Johnson J."/>
            <person name="Lipzen A."/>
            <person name="Ohm R."/>
            <person name="Nagy I."/>
            <person name="Pangilinan J."/>
            <person name="Yan J."/>
            <person name="Xiong Y."/>
            <person name="Grigoriev I.V."/>
            <person name="Hibbett D.S."/>
            <person name="Nagy L.G."/>
        </authorList>
    </citation>
    <scope>NUCLEOTIDE SEQUENCE [LARGE SCALE GENOMIC DNA]</scope>
    <source>
        <strain evidence="7 8">SZMC22713</strain>
    </source>
</reference>
<evidence type="ECO:0000256" key="4">
    <source>
        <dbReference type="PROSITE-ProRule" id="PRU00134"/>
    </source>
</evidence>
<dbReference type="Gene3D" id="6.10.140.2220">
    <property type="match status" value="1"/>
</dbReference>
<keyword evidence="1" id="KW-0479">Metal-binding</keyword>
<dbReference type="VEuPathDB" id="FungiDB:BD410DRAFT_788035"/>
<dbReference type="OrthoDB" id="5231159at2759"/>
<dbReference type="SUPFAM" id="SSF144232">
    <property type="entry name" value="HIT/MYND zinc finger-like"/>
    <property type="match status" value="1"/>
</dbReference>
<keyword evidence="2 4" id="KW-0863">Zinc-finger</keyword>
<dbReference type="AlphaFoldDB" id="A0A4Y7Q5Z8"/>
<gene>
    <name evidence="7" type="ORF">BD410DRAFT_788035</name>
</gene>
<proteinExistence type="predicted"/>
<dbReference type="GO" id="GO:0008270">
    <property type="term" value="F:zinc ion binding"/>
    <property type="evidence" value="ECO:0007669"/>
    <property type="project" value="UniProtKB-KW"/>
</dbReference>
<feature type="domain" description="MYND-type" evidence="6">
    <location>
        <begin position="62"/>
        <end position="98"/>
    </location>
</feature>
<evidence type="ECO:0000259" key="6">
    <source>
        <dbReference type="PROSITE" id="PS50865"/>
    </source>
</evidence>
<dbReference type="GO" id="GO:0005634">
    <property type="term" value="C:nucleus"/>
    <property type="evidence" value="ECO:0007669"/>
    <property type="project" value="TreeGrafter"/>
</dbReference>
<keyword evidence="8" id="KW-1185">Reference proteome</keyword>
<dbReference type="Pfam" id="PF01753">
    <property type="entry name" value="zf-MYND"/>
    <property type="match status" value="1"/>
</dbReference>
<feature type="region of interest" description="Disordered" evidence="5">
    <location>
        <begin position="1"/>
        <end position="29"/>
    </location>
</feature>
<evidence type="ECO:0000313" key="8">
    <source>
        <dbReference type="Proteomes" id="UP000294933"/>
    </source>
</evidence>